<dbReference type="InterPro" id="IPR043160">
    <property type="entry name" value="Dynein_C_barrel"/>
</dbReference>
<protein>
    <recommendedName>
        <fullName evidence="5">Dynein heavy chain C-terminal domain-containing protein</fullName>
    </recommendedName>
</protein>
<evidence type="ECO:0000313" key="4">
    <source>
        <dbReference type="EMBL" id="CAD9316391.1"/>
    </source>
</evidence>
<keyword evidence="1" id="KW-0732">Signal</keyword>
<dbReference type="PANTHER" id="PTHR46961:SF20">
    <property type="entry name" value="LOW QUALITY PROTEIN: DYNEIN BETA CHAIN, CILIARY-LIKE"/>
    <property type="match status" value="1"/>
</dbReference>
<dbReference type="Gene3D" id="1.20.1270.280">
    <property type="match status" value="1"/>
</dbReference>
<accession>A0A7S1YQU1</accession>
<proteinExistence type="predicted"/>
<feature type="domain" description="Dynein heavy chain C-terminal" evidence="3">
    <location>
        <begin position="144"/>
        <end position="474"/>
    </location>
</feature>
<dbReference type="Pfam" id="PF18199">
    <property type="entry name" value="Dynein_C"/>
    <property type="match status" value="1"/>
</dbReference>
<sequence length="478" mass="53400">MKACLFSLCWFHAVVCGRRRFGQQGWSRKYSFNTGDLVICSNVLRSYLDANPVVPWDDLRYIFGEIMYGGHITDAWDRRTCSTYLQVYQDPGLFNGMELAPGFKSPAPNNMNYEDYTTYAESSMPPESPLLFGLHPNAEIGYLTNSTDDLFFNILVVSGGDGSNGDDNAKSDVVRETMSNLQDKLPDEFEMVSITLNAKPLLLGASGPYIVVALQECGRMNVLLREIKKSLSDLDKGLKGQLNMSQEMEDLVTALKINQWPGRNPFSKCTWEKLAWSSQKNLAAQFADMILRVDQLVSWTKEFETPKSIWLPGLFNPSSYLTASQQVTARKTGLALDKMTIETHVTSMWDVSEVNAYAEDGTYIHGLFIEGARWPKGEEASDTYVVSGTKCAGSLFDSRLKELIPPMPVIYVKAVPIQSHWEASSVGFLRGDPEIFECPVYTTSFRGPTYIFLATLKSDVPPSKWVLGGVALMLQTDN</sequence>
<reference evidence="4" key="1">
    <citation type="submission" date="2021-01" db="EMBL/GenBank/DDBJ databases">
        <authorList>
            <person name="Corre E."/>
            <person name="Pelletier E."/>
            <person name="Niang G."/>
            <person name="Scheremetjew M."/>
            <person name="Finn R."/>
            <person name="Kale V."/>
            <person name="Holt S."/>
            <person name="Cochrane G."/>
            <person name="Meng A."/>
            <person name="Brown T."/>
            <person name="Cohen L."/>
        </authorList>
    </citation>
    <scope>NUCLEOTIDE SEQUENCE</scope>
    <source>
        <strain evidence="4">Pop2</strain>
    </source>
</reference>
<feature type="chain" id="PRO_5031488507" description="Dynein heavy chain C-terminal domain-containing protein" evidence="1">
    <location>
        <begin position="17"/>
        <end position="478"/>
    </location>
</feature>
<dbReference type="GO" id="GO:0045505">
    <property type="term" value="F:dynein intermediate chain binding"/>
    <property type="evidence" value="ECO:0007669"/>
    <property type="project" value="InterPro"/>
</dbReference>
<dbReference type="GO" id="GO:0007018">
    <property type="term" value="P:microtubule-based movement"/>
    <property type="evidence" value="ECO:0007669"/>
    <property type="project" value="InterPro"/>
</dbReference>
<evidence type="ECO:0000256" key="1">
    <source>
        <dbReference type="SAM" id="SignalP"/>
    </source>
</evidence>
<dbReference type="AlphaFoldDB" id="A0A7S1YQU1"/>
<dbReference type="InterPro" id="IPR042219">
    <property type="entry name" value="AAA_lid_11_sf"/>
</dbReference>
<evidence type="ECO:0000259" key="3">
    <source>
        <dbReference type="Pfam" id="PF18199"/>
    </source>
</evidence>
<dbReference type="Pfam" id="PF18198">
    <property type="entry name" value="AAA_lid_11"/>
    <property type="match status" value="1"/>
</dbReference>
<dbReference type="GO" id="GO:0030286">
    <property type="term" value="C:dynein complex"/>
    <property type="evidence" value="ECO:0007669"/>
    <property type="project" value="InterPro"/>
</dbReference>
<dbReference type="InterPro" id="IPR041658">
    <property type="entry name" value="AAA_lid_11"/>
</dbReference>
<dbReference type="InterPro" id="IPR026983">
    <property type="entry name" value="DHC"/>
</dbReference>
<gene>
    <name evidence="4" type="ORF">DBRI1063_LOCUS2798</name>
</gene>
<evidence type="ECO:0008006" key="5">
    <source>
        <dbReference type="Google" id="ProtNLM"/>
    </source>
</evidence>
<dbReference type="PANTHER" id="PTHR46961">
    <property type="entry name" value="DYNEIN HEAVY CHAIN 1, AXONEMAL-LIKE PROTEIN"/>
    <property type="match status" value="1"/>
</dbReference>
<name>A0A7S1YQU1_9STRA</name>
<feature type="domain" description="Dynein heavy chain AAA lid" evidence="2">
    <location>
        <begin position="2"/>
        <end position="138"/>
    </location>
</feature>
<evidence type="ECO:0000259" key="2">
    <source>
        <dbReference type="Pfam" id="PF18198"/>
    </source>
</evidence>
<dbReference type="GO" id="GO:0051959">
    <property type="term" value="F:dynein light intermediate chain binding"/>
    <property type="evidence" value="ECO:0007669"/>
    <property type="project" value="InterPro"/>
</dbReference>
<organism evidence="4">
    <name type="scientific">Ditylum brightwellii</name>
    <dbReference type="NCBI Taxonomy" id="49249"/>
    <lineage>
        <taxon>Eukaryota</taxon>
        <taxon>Sar</taxon>
        <taxon>Stramenopiles</taxon>
        <taxon>Ochrophyta</taxon>
        <taxon>Bacillariophyta</taxon>
        <taxon>Mediophyceae</taxon>
        <taxon>Lithodesmiophycidae</taxon>
        <taxon>Lithodesmiales</taxon>
        <taxon>Lithodesmiaceae</taxon>
        <taxon>Ditylum</taxon>
    </lineage>
</organism>
<dbReference type="EMBL" id="HBGN01004224">
    <property type="protein sequence ID" value="CAD9316391.1"/>
    <property type="molecule type" value="Transcribed_RNA"/>
</dbReference>
<dbReference type="Gene3D" id="3.10.490.20">
    <property type="match status" value="1"/>
</dbReference>
<dbReference type="InterPro" id="IPR041228">
    <property type="entry name" value="Dynein_C"/>
</dbReference>
<feature type="signal peptide" evidence="1">
    <location>
        <begin position="1"/>
        <end position="16"/>
    </location>
</feature>
<dbReference type="Gene3D" id="1.10.8.720">
    <property type="entry name" value="Region D6 of dynein motor"/>
    <property type="match status" value="1"/>
</dbReference>